<reference evidence="1 2" key="1">
    <citation type="journal article" date="2011" name="J. Bacteriol.">
        <title>Complete genome sequence of Mycoplasma haemofelis, a hemotropic mycoplasma.</title>
        <authorList>
            <person name="Barker E.N."/>
            <person name="Helps C.R."/>
            <person name="Peters I.R."/>
            <person name="Darby A.C."/>
            <person name="Radford A.D."/>
            <person name="Tasker S."/>
        </authorList>
    </citation>
    <scope>NUCLEOTIDE SEQUENCE [LARGE SCALE GENOMIC DNA]</scope>
    <source>
        <strain evidence="1 2">Langford 1</strain>
    </source>
</reference>
<dbReference type="HOGENOM" id="CLU_098620_0_0_14"/>
<proteinExistence type="predicted"/>
<name>E8ZGS9_MYCHL</name>
<evidence type="ECO:0000313" key="1">
    <source>
        <dbReference type="EMBL" id="CBY92350.1"/>
    </source>
</evidence>
<dbReference type="Proteomes" id="UP000008637">
    <property type="component" value="Chromosome"/>
</dbReference>
<organism evidence="1 2">
    <name type="scientific">Mycoplasma haemofelis (strain Langford 1)</name>
    <name type="common">Haemobartonella felis</name>
    <dbReference type="NCBI Taxonomy" id="941640"/>
    <lineage>
        <taxon>Bacteria</taxon>
        <taxon>Bacillati</taxon>
        <taxon>Mycoplasmatota</taxon>
        <taxon>Mollicutes</taxon>
        <taxon>Mycoplasmataceae</taxon>
        <taxon>Mycoplasma</taxon>
    </lineage>
</organism>
<dbReference type="KEGG" id="mha:HF1_03420"/>
<dbReference type="EMBL" id="FR773153">
    <property type="protein sequence ID" value="CBY92350.1"/>
    <property type="molecule type" value="Genomic_DNA"/>
</dbReference>
<sequence length="231" mass="26304">MDMKLLGAVGSLGAAATGGGIYYALSDDQSSTSISELFKSEKGLKLMTSADDPKWNEAWENYRKDHKVGNSESYKDEDKWGISNWKEKRGGTSAFEEFKSECNKRSKVKVKDTNQPEYQDIKKYCSRPKKISELLSKNKGRTLLDKSGDSTLWNKSWEKYKKTNVQSTTGTKVTYKTKDIWEVGDWSSKQSLTDAPAEYKTKCETKLDSYIDPNKLTQDETFKQVVSWCTK</sequence>
<gene>
    <name evidence="1" type="ordered locus">HF1_03420</name>
</gene>
<dbReference type="OrthoDB" id="3286086at2"/>
<accession>E8ZGS9</accession>
<keyword evidence="2" id="KW-1185">Reference proteome</keyword>
<dbReference type="AlphaFoldDB" id="E8ZGS9"/>
<evidence type="ECO:0000313" key="2">
    <source>
        <dbReference type="Proteomes" id="UP000008637"/>
    </source>
</evidence>
<protein>
    <submittedName>
        <fullName evidence="1">Uncharacterized protein</fullName>
    </submittedName>
</protein>